<protein>
    <submittedName>
        <fullName evidence="3">Uncharacterized protein</fullName>
    </submittedName>
</protein>
<feature type="transmembrane region" description="Helical" evidence="2">
    <location>
        <begin position="17"/>
        <end position="37"/>
    </location>
</feature>
<reference evidence="3 4" key="1">
    <citation type="submission" date="2015-10" db="EMBL/GenBank/DDBJ databases">
        <authorList>
            <person name="Gilbert D.G."/>
        </authorList>
    </citation>
    <scope>NUCLEOTIDE SEQUENCE [LARGE SCALE GENOMIC DNA]</scope>
    <source>
        <strain evidence="3 4">NRRL B-16712</strain>
    </source>
</reference>
<evidence type="ECO:0000313" key="4">
    <source>
        <dbReference type="Proteomes" id="UP000053244"/>
    </source>
</evidence>
<evidence type="ECO:0000256" key="1">
    <source>
        <dbReference type="SAM" id="MobiDB-lite"/>
    </source>
</evidence>
<dbReference type="Proteomes" id="UP000053244">
    <property type="component" value="Unassembled WGS sequence"/>
</dbReference>
<accession>A0A0X3V095</accession>
<evidence type="ECO:0000313" key="3">
    <source>
        <dbReference type="EMBL" id="KUL36676.1"/>
    </source>
</evidence>
<keyword evidence="2" id="KW-0812">Transmembrane</keyword>
<name>A0A0X3V095_9ACTN</name>
<keyword evidence="2" id="KW-1133">Transmembrane helix</keyword>
<evidence type="ECO:0000256" key="2">
    <source>
        <dbReference type="SAM" id="Phobius"/>
    </source>
</evidence>
<dbReference type="EMBL" id="LLZH01000085">
    <property type="protein sequence ID" value="KUL36676.1"/>
    <property type="molecule type" value="Genomic_DNA"/>
</dbReference>
<dbReference type="AlphaFoldDB" id="A0A0X3V095"/>
<keyword evidence="4" id="KW-1185">Reference proteome</keyword>
<keyword evidence="2" id="KW-0472">Membrane</keyword>
<proteinExistence type="predicted"/>
<sequence>MDIIAVNNFGDTRDGGLAGPMGLFLIVLMCIGTVLLIRNMNKRIRRLPDSFDAGAERERVAEIARLNADLERSGDEPADSVEAGRSTKVDESAEAEVGAVSDEKRESASDNGTTGR</sequence>
<organism evidence="3 4">
    <name type="scientific">Actinoplanes awajinensis subsp. mycoplanecinus</name>
    <dbReference type="NCBI Taxonomy" id="135947"/>
    <lineage>
        <taxon>Bacteria</taxon>
        <taxon>Bacillati</taxon>
        <taxon>Actinomycetota</taxon>
        <taxon>Actinomycetes</taxon>
        <taxon>Micromonosporales</taxon>
        <taxon>Micromonosporaceae</taxon>
        <taxon>Actinoplanes</taxon>
    </lineage>
</organism>
<dbReference type="OrthoDB" id="4775389at2"/>
<gene>
    <name evidence="3" type="ORF">ADL15_12625</name>
</gene>
<feature type="region of interest" description="Disordered" evidence="1">
    <location>
        <begin position="67"/>
        <end position="116"/>
    </location>
</feature>
<comment type="caution">
    <text evidence="3">The sequence shown here is derived from an EMBL/GenBank/DDBJ whole genome shotgun (WGS) entry which is preliminary data.</text>
</comment>